<dbReference type="EMBL" id="CP019292">
    <property type="protein sequence ID" value="AXX63339.1"/>
    <property type="molecule type" value="Genomic_DNA"/>
</dbReference>
<proteinExistence type="predicted"/>
<evidence type="ECO:0000313" key="2">
    <source>
        <dbReference type="Proteomes" id="UP000263418"/>
    </source>
</evidence>
<accession>A0AAN1UF78</accession>
<dbReference type="RefSeq" id="WP_198434391.1">
    <property type="nucleotide sequence ID" value="NZ_CP019292.1"/>
</dbReference>
<sequence length="62" mass="6879">MNINTYYARKVPTVYMASPSTPRANVNEINHFKDSSQNRKVVGLEQKSAGDKSKGCSVDVFV</sequence>
<protein>
    <submittedName>
        <fullName evidence="1">Uncharacterized protein</fullName>
    </submittedName>
</protein>
<reference evidence="1 2" key="1">
    <citation type="submission" date="2017-03" db="EMBL/GenBank/DDBJ databases">
        <title>Complete Genome Sequence of Vibrio vulnificus FORC_053.</title>
        <authorList>
            <consortium name="Food-borne Pathogen Omics Research Center"/>
            <person name="Chung H.Y."/>
            <person name="Na E.J."/>
            <person name="Song J.S."/>
            <person name="Kim H."/>
            <person name="Lee J.-H."/>
            <person name="Ryu S."/>
            <person name="Choi S.H."/>
        </authorList>
    </citation>
    <scope>NUCLEOTIDE SEQUENCE [LARGE SCALE GENOMIC DNA]</scope>
    <source>
        <strain evidence="1 2">FORC_053</strain>
    </source>
</reference>
<dbReference type="Proteomes" id="UP000263418">
    <property type="component" value="Chromosome 3"/>
</dbReference>
<dbReference type="AlphaFoldDB" id="A0AAN1UF78"/>
<organism evidence="1 2">
    <name type="scientific">Vibrio vulnificus</name>
    <dbReference type="NCBI Taxonomy" id="672"/>
    <lineage>
        <taxon>Bacteria</taxon>
        <taxon>Pseudomonadati</taxon>
        <taxon>Pseudomonadota</taxon>
        <taxon>Gammaproteobacteria</taxon>
        <taxon>Vibrionales</taxon>
        <taxon>Vibrionaceae</taxon>
        <taxon>Vibrio</taxon>
    </lineage>
</organism>
<name>A0AAN1UF78_VIBVL</name>
<gene>
    <name evidence="1" type="ORF">FORC53_5000</name>
</gene>
<evidence type="ECO:0000313" key="1">
    <source>
        <dbReference type="EMBL" id="AXX63339.1"/>
    </source>
</evidence>